<dbReference type="Gene3D" id="1.10.1200.10">
    <property type="entry name" value="ACP-like"/>
    <property type="match status" value="1"/>
</dbReference>
<dbReference type="PROSITE" id="PS50075">
    <property type="entry name" value="CARRIER"/>
    <property type="match status" value="1"/>
</dbReference>
<keyword evidence="2" id="KW-0597">Phosphoprotein</keyword>
<dbReference type="InterPro" id="IPR012728">
    <property type="entry name" value="Pls/PosA_C"/>
</dbReference>
<dbReference type="GO" id="GO:0005737">
    <property type="term" value="C:cytoplasm"/>
    <property type="evidence" value="ECO:0007669"/>
    <property type="project" value="TreeGrafter"/>
</dbReference>
<dbReference type="GO" id="GO:0044550">
    <property type="term" value="P:secondary metabolite biosynthetic process"/>
    <property type="evidence" value="ECO:0007669"/>
    <property type="project" value="TreeGrafter"/>
</dbReference>
<dbReference type="InterPro" id="IPR045851">
    <property type="entry name" value="AMP-bd_C_sf"/>
</dbReference>
<feature type="domain" description="Carrier" evidence="5">
    <location>
        <begin position="515"/>
        <end position="589"/>
    </location>
</feature>
<feature type="transmembrane region" description="Helical" evidence="4">
    <location>
        <begin position="895"/>
        <end position="917"/>
    </location>
</feature>
<organism evidence="6 7">
    <name type="scientific">Cellulomonas marina</name>
    <dbReference type="NCBI Taxonomy" id="988821"/>
    <lineage>
        <taxon>Bacteria</taxon>
        <taxon>Bacillati</taxon>
        <taxon>Actinomycetota</taxon>
        <taxon>Actinomycetes</taxon>
        <taxon>Micrococcales</taxon>
        <taxon>Cellulomonadaceae</taxon>
        <taxon>Cellulomonas</taxon>
    </lineage>
</organism>
<dbReference type="InterPro" id="IPR006162">
    <property type="entry name" value="Ppantetheine_attach_site"/>
</dbReference>
<feature type="transmembrane region" description="Helical" evidence="4">
    <location>
        <begin position="854"/>
        <end position="883"/>
    </location>
</feature>
<dbReference type="SMART" id="SM00823">
    <property type="entry name" value="PKS_PP"/>
    <property type="match status" value="1"/>
</dbReference>
<keyword evidence="4" id="KW-0812">Transmembrane</keyword>
<protein>
    <recommendedName>
        <fullName evidence="5">Carrier domain-containing protein</fullName>
    </recommendedName>
</protein>
<dbReference type="InterPro" id="IPR042099">
    <property type="entry name" value="ANL_N_sf"/>
</dbReference>
<dbReference type="Pfam" id="PF00550">
    <property type="entry name" value="PP-binding"/>
    <property type="match status" value="1"/>
</dbReference>
<dbReference type="PANTHER" id="PTHR45527:SF1">
    <property type="entry name" value="FATTY ACID SYNTHASE"/>
    <property type="match status" value="1"/>
</dbReference>
<keyword evidence="4" id="KW-0472">Membrane</keyword>
<gene>
    <name evidence="6" type="ORF">SAMN05421867_11093</name>
</gene>
<dbReference type="RefSeq" id="WP_090033372.1">
    <property type="nucleotide sequence ID" value="NZ_BONM01000039.1"/>
</dbReference>
<dbReference type="Gene3D" id="2.160.10.10">
    <property type="entry name" value="Hexapeptide repeat proteins"/>
    <property type="match status" value="2"/>
</dbReference>
<dbReference type="InterPro" id="IPR009081">
    <property type="entry name" value="PP-bd_ACP"/>
</dbReference>
<dbReference type="SUPFAM" id="SSF56801">
    <property type="entry name" value="Acetyl-CoA synthetase-like"/>
    <property type="match status" value="1"/>
</dbReference>
<sequence length="1314" mass="134169">MAGQGTTTTTDPLRRADDAPPPRTLVDVLVATAERHPDVVAVDDGDETLTYAALLRAVRAQAARLAAAGVRPGDRVGVRAPSGTVGLYVAVLAVLAAGAAYVPVDADDPEERARLVFDEAGVVLVVGDAGALTRADGTPVPTGDATAAAPAAGRPALDDDAWIIFTSGSTGRPKGVAVTHRSAAAFVDAEARLFLQDAPLGPGDRVLAGLSVAFDASCEEMWLAWRHGATLVPAPRALVRAGLELGPWLAEREITAVSTVPTLAGLWPAEALTGVRLLIFGGEAVPPELAARLTAPGREVWNTYGPTEATVVACAALLEPDEPVRIGRPLDGWDLAVVGPDGAEVAPGTTGELVIGGVGVARYLDPALDAVRFAPHPVLGTGRAYRTGDLVRDDGIGLLFVGRADDQVKVNGHRIELAEVDTALQALPGVAGGAAAVRRSSAGAAVLVGYLVAAPGVRLDTTALLPLLRAVLPGSMVPLLAVVDDLPTRTSGKVDRDALPWPLPGTATGGADGAADLVGTAAFVADGWEGVIGVRPASADDDFFAVGGSSLTAAQLVSALRARYPMVTVAEVYDHPTVGELADHLDRRWPAAAGGGEGADAAGARLRRVTPVPAAAQGLQLLALLPLRTLVGLRWLTALAAVCLVLGGPLDVAWAPDVAWWWVALGWLLTVSPLGRLGVSALGARALLVGVGPGTYPRGGSVHLRLWAAERLVEGFGAVTPSSAAFVGLYARALGARVGPDVDLHSLPPVTGLLTLGRGCAVEPEVDLSGHWVDGDVLHVGRVVVGPGATVGARTVLLPGAHVGAGTDVAAGSAVHGRTGDDAYWMGSPARRVREARHPWPDERPDGLARLRWTAAYAVTGTLVAGVPVLAGAAGLAVVLAAVRGAATAAEAVGPALLGAVAGTAVALVVDALLVAVTVRTLGRGLAEGAHPVRSAVGLRAWAVQRLTDAARTHLFPLYSSVLTPAWLRLLGASVGRGTEISTVVGLPSMMRVRDGAFLADDTMVAPYELGGGWVRLAPAKVGRRAFLGNSGMTAPGRTVPKNGLVAVLSAAPRRTRAGSSYLGSPPVLLPRAAVLEDDARTYDPPARLRRARAAVEAARLVPALSAGVLAVGVLLGLGALVVAAGWGVAALLSGAVLLAAGVVAAAVTAVAKRLLVGRFDARDHPLWSAAVWRGELADTFTEVLAARFFAEAVTGTFALVVWLRAMGARIGRGVWCQTYWLPEADLVTLGDGATVGPGCVVQTHLFHDRVMSLGPVRLDAGATLGPHGVVLPAARVGEAATVGPASLVLRGEHVPAGTRWVGNPVAPWQAAGS</sequence>
<dbReference type="Gene3D" id="3.30.300.30">
    <property type="match status" value="1"/>
</dbReference>
<reference evidence="6 7" key="1">
    <citation type="submission" date="2016-10" db="EMBL/GenBank/DDBJ databases">
        <authorList>
            <person name="de Groot N.N."/>
        </authorList>
    </citation>
    <scope>NUCLEOTIDE SEQUENCE [LARGE SCALE GENOMIC DNA]</scope>
    <source>
        <strain evidence="6 7">CGMCC 4.6945</strain>
    </source>
</reference>
<dbReference type="InterPro" id="IPR020845">
    <property type="entry name" value="AMP-binding_CS"/>
</dbReference>
<dbReference type="PANTHER" id="PTHR45527">
    <property type="entry name" value="NONRIBOSOMAL PEPTIDE SYNTHETASE"/>
    <property type="match status" value="1"/>
</dbReference>
<dbReference type="PROSITE" id="PS00012">
    <property type="entry name" value="PHOSPHOPANTETHEINE"/>
    <property type="match status" value="1"/>
</dbReference>
<evidence type="ECO:0000256" key="2">
    <source>
        <dbReference type="ARBA" id="ARBA00022553"/>
    </source>
</evidence>
<feature type="transmembrane region" description="Helical" evidence="4">
    <location>
        <begin position="1098"/>
        <end position="1123"/>
    </location>
</feature>
<evidence type="ECO:0000259" key="5">
    <source>
        <dbReference type="PROSITE" id="PS50075"/>
    </source>
</evidence>
<keyword evidence="4" id="KW-1133">Transmembrane helix</keyword>
<dbReference type="Proteomes" id="UP000199012">
    <property type="component" value="Unassembled WGS sequence"/>
</dbReference>
<dbReference type="Pfam" id="PF00501">
    <property type="entry name" value="AMP-binding"/>
    <property type="match status" value="1"/>
</dbReference>
<dbReference type="GO" id="GO:0031177">
    <property type="term" value="F:phosphopantetheine binding"/>
    <property type="evidence" value="ECO:0007669"/>
    <property type="project" value="InterPro"/>
</dbReference>
<dbReference type="InterPro" id="IPR000873">
    <property type="entry name" value="AMP-dep_synth/lig_dom"/>
</dbReference>
<proteinExistence type="predicted"/>
<feature type="transmembrane region" description="Helical" evidence="4">
    <location>
        <begin position="85"/>
        <end position="104"/>
    </location>
</feature>
<dbReference type="InterPro" id="IPR011004">
    <property type="entry name" value="Trimer_LpxA-like_sf"/>
</dbReference>
<dbReference type="CDD" id="cd05930">
    <property type="entry name" value="A_NRPS"/>
    <property type="match status" value="1"/>
</dbReference>
<dbReference type="OrthoDB" id="2472181at2"/>
<name>A0A1I0ZCA2_9CELL</name>
<evidence type="ECO:0000256" key="1">
    <source>
        <dbReference type="ARBA" id="ARBA00022450"/>
    </source>
</evidence>
<feature type="transmembrane region" description="Helical" evidence="4">
    <location>
        <begin position="1129"/>
        <end position="1152"/>
    </location>
</feature>
<dbReference type="Gene3D" id="3.40.50.12780">
    <property type="entry name" value="N-terminal domain of ligase-like"/>
    <property type="match status" value="1"/>
</dbReference>
<evidence type="ECO:0000313" key="7">
    <source>
        <dbReference type="Proteomes" id="UP000199012"/>
    </source>
</evidence>
<dbReference type="InterPro" id="IPR036736">
    <property type="entry name" value="ACP-like_sf"/>
</dbReference>
<dbReference type="SUPFAM" id="SSF47336">
    <property type="entry name" value="ACP-like"/>
    <property type="match status" value="1"/>
</dbReference>
<dbReference type="GO" id="GO:0043041">
    <property type="term" value="P:amino acid activation for nonribosomal peptide biosynthetic process"/>
    <property type="evidence" value="ECO:0007669"/>
    <property type="project" value="TreeGrafter"/>
</dbReference>
<keyword evidence="1" id="KW-0596">Phosphopantetheine</keyword>
<dbReference type="STRING" id="988821.SAMN05421867_11093"/>
<dbReference type="InterPro" id="IPR020806">
    <property type="entry name" value="PKS_PP-bd"/>
</dbReference>
<dbReference type="NCBIfam" id="TIGR01733">
    <property type="entry name" value="AA-adenyl-dom"/>
    <property type="match status" value="1"/>
</dbReference>
<dbReference type="SUPFAM" id="SSF51161">
    <property type="entry name" value="Trimeric LpxA-like enzymes"/>
    <property type="match status" value="3"/>
</dbReference>
<evidence type="ECO:0000256" key="4">
    <source>
        <dbReference type="SAM" id="Phobius"/>
    </source>
</evidence>
<dbReference type="NCBIfam" id="TIGR02353">
    <property type="entry name" value="NRPS_term_dom"/>
    <property type="match status" value="1"/>
</dbReference>
<dbReference type="EMBL" id="FOKA01000010">
    <property type="protein sequence ID" value="SFB22756.1"/>
    <property type="molecule type" value="Genomic_DNA"/>
</dbReference>
<feature type="region of interest" description="Disordered" evidence="3">
    <location>
        <begin position="1"/>
        <end position="21"/>
    </location>
</feature>
<accession>A0A1I0ZCA2</accession>
<keyword evidence="7" id="KW-1185">Reference proteome</keyword>
<evidence type="ECO:0000313" key="6">
    <source>
        <dbReference type="EMBL" id="SFB22756.1"/>
    </source>
</evidence>
<dbReference type="InterPro" id="IPR010071">
    <property type="entry name" value="AA_adenyl_dom"/>
</dbReference>
<dbReference type="PROSITE" id="PS00455">
    <property type="entry name" value="AMP_BINDING"/>
    <property type="match status" value="1"/>
</dbReference>
<evidence type="ECO:0000256" key="3">
    <source>
        <dbReference type="SAM" id="MobiDB-lite"/>
    </source>
</evidence>